<dbReference type="PANTHER" id="PTHR31730">
    <property type="entry name" value="OS01G0873900 PROTEIN"/>
    <property type="match status" value="1"/>
</dbReference>
<feature type="compositionally biased region" description="Polar residues" evidence="1">
    <location>
        <begin position="26"/>
        <end position="37"/>
    </location>
</feature>
<protein>
    <recommendedName>
        <fullName evidence="6">DUF668 domain-containing protein</fullName>
    </recommendedName>
</protein>
<gene>
    <name evidence="4" type="ORF">E2562_017923</name>
</gene>
<feature type="domain" description="DUF668" evidence="2">
    <location>
        <begin position="341"/>
        <end position="426"/>
    </location>
</feature>
<evidence type="ECO:0008006" key="6">
    <source>
        <dbReference type="Google" id="ProtNLM"/>
    </source>
</evidence>
<dbReference type="Proteomes" id="UP000479710">
    <property type="component" value="Unassembled WGS sequence"/>
</dbReference>
<feature type="region of interest" description="Disordered" evidence="1">
    <location>
        <begin position="1"/>
        <end position="102"/>
    </location>
</feature>
<feature type="domain" description="DUF3475" evidence="3">
    <location>
        <begin position="129"/>
        <end position="184"/>
    </location>
</feature>
<evidence type="ECO:0000259" key="3">
    <source>
        <dbReference type="Pfam" id="PF11961"/>
    </source>
</evidence>
<proteinExistence type="predicted"/>
<dbReference type="PANTHER" id="PTHR31730:SF31">
    <property type="entry name" value="DUF668 DOMAIN-CONTAINING PROTEIN"/>
    <property type="match status" value="1"/>
</dbReference>
<keyword evidence="5" id="KW-1185">Reference proteome</keyword>
<dbReference type="EMBL" id="SPHZ02000008">
    <property type="protein sequence ID" value="KAF0902525.1"/>
    <property type="molecule type" value="Genomic_DNA"/>
</dbReference>
<organism evidence="4 5">
    <name type="scientific">Oryza meyeriana var. granulata</name>
    <dbReference type="NCBI Taxonomy" id="110450"/>
    <lineage>
        <taxon>Eukaryota</taxon>
        <taxon>Viridiplantae</taxon>
        <taxon>Streptophyta</taxon>
        <taxon>Embryophyta</taxon>
        <taxon>Tracheophyta</taxon>
        <taxon>Spermatophyta</taxon>
        <taxon>Magnoliopsida</taxon>
        <taxon>Liliopsida</taxon>
        <taxon>Poales</taxon>
        <taxon>Poaceae</taxon>
        <taxon>BOP clade</taxon>
        <taxon>Oryzoideae</taxon>
        <taxon>Oryzeae</taxon>
        <taxon>Oryzinae</taxon>
        <taxon>Oryza</taxon>
        <taxon>Oryza meyeriana</taxon>
    </lineage>
</organism>
<name>A0A6G1CPK0_9ORYZ</name>
<dbReference type="InterPro" id="IPR045021">
    <property type="entry name" value="PSI1/2/3"/>
</dbReference>
<evidence type="ECO:0000313" key="5">
    <source>
        <dbReference type="Proteomes" id="UP000479710"/>
    </source>
</evidence>
<dbReference type="OrthoDB" id="678928at2759"/>
<evidence type="ECO:0000259" key="2">
    <source>
        <dbReference type="Pfam" id="PF05003"/>
    </source>
</evidence>
<dbReference type="InterPro" id="IPR021864">
    <property type="entry name" value="DUF3475"/>
</dbReference>
<dbReference type="AlphaFoldDB" id="A0A6G1CPK0"/>
<dbReference type="GO" id="GO:0045927">
    <property type="term" value="P:positive regulation of growth"/>
    <property type="evidence" value="ECO:0007669"/>
    <property type="project" value="InterPro"/>
</dbReference>
<comment type="caution">
    <text evidence="4">The sequence shown here is derived from an EMBL/GenBank/DDBJ whole genome shotgun (WGS) entry which is preliminary data.</text>
</comment>
<dbReference type="Pfam" id="PF05003">
    <property type="entry name" value="DUF668"/>
    <property type="match status" value="1"/>
</dbReference>
<dbReference type="InterPro" id="IPR007700">
    <property type="entry name" value="DUF668"/>
</dbReference>
<evidence type="ECO:0000313" key="4">
    <source>
        <dbReference type="EMBL" id="KAF0902525.1"/>
    </source>
</evidence>
<sequence>MFGLVCGSLSSSDDEGFTSHGEKKQQQPPATTLPSSRKSWRRKTAPVAADEHKEGDEGPPPASKTAALLDKRKEKESETDTSVRRTSKGKPGNPSEDSNKAVAKTPTLKAVIGSIKTYIAIKKGRKIKILAFEVANIIAKGSNLMKFLSEENIKHLKSVVLQNQGVQHMISNDQNQLLALVGDEIREQFKDFAAGVARLGKMCRDPKWHNLDKNFSGLECGLITQEYSHETAASKMEHLMELAHRTKILFHALRLLEASEDMYKNAKEQDLPLRIFRNAMNIEKGNVRSAKKESLWAKKMEHIVEELVYIVHFLPSEINCVFYKEHEEYGSVKTNGSPQETLGSADLSLHYAKIIIAIKNLAYVASSVPNYGVDSLFIALPYSIKSGLLPKMRRRDRDDERTETQIVRDMSKKLEWLLPMAESTTRLSQHSGTIGECLLTGTLNGYDQAKVLKIQTLYHADKMKIEGYIKDMVMDLHLLIKAAKRKVDAAYQSSTLDQSAIQEATGLASTATSTG</sequence>
<evidence type="ECO:0000256" key="1">
    <source>
        <dbReference type="SAM" id="MobiDB-lite"/>
    </source>
</evidence>
<dbReference type="Pfam" id="PF11961">
    <property type="entry name" value="DUF3475"/>
    <property type="match status" value="1"/>
</dbReference>
<feature type="compositionally biased region" description="Basic and acidic residues" evidence="1">
    <location>
        <begin position="69"/>
        <end position="83"/>
    </location>
</feature>
<reference evidence="4 5" key="1">
    <citation type="submission" date="2019-11" db="EMBL/GenBank/DDBJ databases">
        <title>Whole genome sequence of Oryza granulata.</title>
        <authorList>
            <person name="Li W."/>
        </authorList>
    </citation>
    <scope>NUCLEOTIDE SEQUENCE [LARGE SCALE GENOMIC DNA]</scope>
    <source>
        <strain evidence="5">cv. Menghai</strain>
        <tissue evidence="4">Leaf</tissue>
    </source>
</reference>
<accession>A0A6G1CPK0</accession>